<feature type="binding site" evidence="13">
    <location>
        <begin position="10"/>
        <end position="15"/>
    </location>
    <ligand>
        <name>FAD</name>
        <dbReference type="ChEBI" id="CHEBI:57692"/>
    </ligand>
</feature>
<evidence type="ECO:0000259" key="14">
    <source>
        <dbReference type="Pfam" id="PF00890"/>
    </source>
</evidence>
<dbReference type="Pfam" id="PF00890">
    <property type="entry name" value="FAD_binding_2"/>
    <property type="match status" value="1"/>
</dbReference>
<keyword evidence="7 13" id="KW-0274">FAD</keyword>
<dbReference type="GO" id="GO:0005886">
    <property type="term" value="C:plasma membrane"/>
    <property type="evidence" value="ECO:0007669"/>
    <property type="project" value="UniProtKB-SubCell"/>
</dbReference>
<dbReference type="InterPro" id="IPR030664">
    <property type="entry name" value="SdhA/FrdA/AprA"/>
</dbReference>
<dbReference type="FunFam" id="3.90.700.10:FF:000003">
    <property type="entry name" value="Fumarate reductase flavoprotein subunit"/>
    <property type="match status" value="1"/>
</dbReference>
<gene>
    <name evidence="16" type="ORF">EYH37_00590</name>
</gene>
<evidence type="ECO:0000256" key="13">
    <source>
        <dbReference type="PIRSR" id="PIRSR630664-51"/>
    </source>
</evidence>
<dbReference type="Gene3D" id="3.50.50.60">
    <property type="entry name" value="FAD/NAD(P)-binding domain"/>
    <property type="match status" value="1"/>
</dbReference>
<evidence type="ECO:0000256" key="6">
    <source>
        <dbReference type="ARBA" id="ARBA00022630"/>
    </source>
</evidence>
<accession>A0A9D1CEG8</accession>
<organism evidence="16 17">
    <name type="scientific">Aquifex aeolicus</name>
    <dbReference type="NCBI Taxonomy" id="63363"/>
    <lineage>
        <taxon>Bacteria</taxon>
        <taxon>Pseudomonadati</taxon>
        <taxon>Aquificota</taxon>
        <taxon>Aquificia</taxon>
        <taxon>Aquificales</taxon>
        <taxon>Aquificaceae</taxon>
        <taxon>Aquifex</taxon>
    </lineage>
</organism>
<dbReference type="SUPFAM" id="SSF46977">
    <property type="entry name" value="Succinate dehydrogenase/fumarate reductase flavoprotein C-terminal domain"/>
    <property type="match status" value="1"/>
</dbReference>
<dbReference type="InterPro" id="IPR003953">
    <property type="entry name" value="FAD-dep_OxRdtase_2_FAD-bd"/>
</dbReference>
<feature type="binding site" evidence="13">
    <location>
        <position position="378"/>
    </location>
    <ligand>
        <name>substrate</name>
    </ligand>
</feature>
<reference evidence="16" key="1">
    <citation type="journal article" date="2020" name="ISME J.">
        <title>Gammaproteobacteria mediating utilization of methyl-, sulfur- and petroleum organic compounds in deep ocean hydrothermal plumes.</title>
        <authorList>
            <person name="Zhou Z."/>
            <person name="Liu Y."/>
            <person name="Pan J."/>
            <person name="Cron B.R."/>
            <person name="Toner B.M."/>
            <person name="Anantharaman K."/>
            <person name="Breier J.A."/>
            <person name="Dick G.J."/>
            <person name="Li M."/>
        </authorList>
    </citation>
    <scope>NUCLEOTIDE SEQUENCE</scope>
    <source>
        <strain evidence="16">SZUA-1501</strain>
    </source>
</reference>
<feature type="domain" description="Fumarate reductase/succinate dehydrogenase flavoprotein-like C-terminal" evidence="15">
    <location>
        <begin position="439"/>
        <end position="566"/>
    </location>
</feature>
<sequence>MLEYDVLIVGAGGAGLYAALWASQNPKIKIGVMSKVYPVRSHTGAAEGGINAALANVAEDHPEKHAFDTVKGSDYLADQDAVGIMTKLAPEIIYDIEHRGVPFSRLPDGRIAQRPFGGASFPRTCYAADRTGLVILHTLYDQTLKQGVEFLNEWFLLNIIHNGERVLGVTALDIKEGGVHFIKAKAVIVATGGHARMYWNRTSNALGNTGDGTAAALRVGLPLKDMEFVQFHPTGLRKTGILITEGARGEGGYLINKDGERFMKKYAPEKMELAPRDIVARSIEKEILEGRGCGPEGDYICLDLRHLGEKKLMERLPQTVEHARVYEGVDPVKEPIPIRPTAHYSMGGIDTDKYGLTEIKGLYAAGEAACISVHGANRLGGNSLLDILVFGKIAAEHAAEYVIGVEHLPTDGMGYVKREEEFIKSLMDKEPKENLSRMRREMGDIMTSKVGIFREEGPMKEALNEIRELKERAKAGLAVVDKSKRFNINLVQTLEFLNLLDLAEVTTLCAIERRESRGAHYRLDYPQRDDENFLKHSIIRRKEDGTLQHGWKDVVITKWQPQERKY</sequence>
<dbReference type="PROSITE" id="PS00504">
    <property type="entry name" value="FRD_SDH_FAD_BINDING"/>
    <property type="match status" value="1"/>
</dbReference>
<dbReference type="Pfam" id="PF02910">
    <property type="entry name" value="Succ_DH_flav_C"/>
    <property type="match status" value="1"/>
</dbReference>
<dbReference type="InterPro" id="IPR015939">
    <property type="entry name" value="Fum_Rdtase/Succ_DH_flav-like_C"/>
</dbReference>
<dbReference type="PANTHER" id="PTHR11632:SF51">
    <property type="entry name" value="SUCCINATE DEHYDROGENASE [UBIQUINONE] FLAVOPROTEIN SUBUNIT, MITOCHONDRIAL"/>
    <property type="match status" value="1"/>
</dbReference>
<comment type="caution">
    <text evidence="16">The sequence shown here is derived from an EMBL/GenBank/DDBJ whole genome shotgun (WGS) entry which is preliminary data.</text>
</comment>
<comment type="catalytic activity">
    <reaction evidence="11">
        <text>a quinone + succinate = fumarate + a quinol</text>
        <dbReference type="Rhea" id="RHEA:40523"/>
        <dbReference type="ChEBI" id="CHEBI:24646"/>
        <dbReference type="ChEBI" id="CHEBI:29806"/>
        <dbReference type="ChEBI" id="CHEBI:30031"/>
        <dbReference type="ChEBI" id="CHEBI:132124"/>
        <dbReference type="EC" id="1.3.5.1"/>
    </reaction>
</comment>
<dbReference type="PANTHER" id="PTHR11632">
    <property type="entry name" value="SUCCINATE DEHYDROGENASE 2 FLAVOPROTEIN SUBUNIT"/>
    <property type="match status" value="1"/>
</dbReference>
<dbReference type="GO" id="GO:0009061">
    <property type="term" value="P:anaerobic respiration"/>
    <property type="evidence" value="ECO:0007669"/>
    <property type="project" value="TreeGrafter"/>
</dbReference>
<feature type="binding site" evidence="13">
    <location>
        <position position="343"/>
    </location>
    <ligand>
        <name>substrate</name>
    </ligand>
</feature>
<keyword evidence="5" id="KW-0813">Transport</keyword>
<comment type="subcellular location">
    <subcellularLocation>
        <location evidence="2">Cell inner membrane</location>
        <topology evidence="2">Peripheral membrane protein</topology>
        <orientation evidence="2">Cytoplasmic side</orientation>
    </subcellularLocation>
</comment>
<evidence type="ECO:0000256" key="11">
    <source>
        <dbReference type="ARBA" id="ARBA00049220"/>
    </source>
</evidence>
<evidence type="ECO:0000256" key="2">
    <source>
        <dbReference type="ARBA" id="ARBA00004515"/>
    </source>
</evidence>
<evidence type="ECO:0000256" key="9">
    <source>
        <dbReference type="ARBA" id="ARBA00023002"/>
    </source>
</evidence>
<evidence type="ECO:0000256" key="1">
    <source>
        <dbReference type="ARBA" id="ARBA00001974"/>
    </source>
</evidence>
<dbReference type="SUPFAM" id="SSF56425">
    <property type="entry name" value="Succinate dehydrogenase/fumarate reductase flavoprotein, catalytic domain"/>
    <property type="match status" value="1"/>
</dbReference>
<feature type="binding site" evidence="13">
    <location>
        <position position="367"/>
    </location>
    <ligand>
        <name>FAD</name>
        <dbReference type="ChEBI" id="CHEBI:57692"/>
    </ligand>
</feature>
<keyword evidence="6 13" id="KW-0285">Flavoprotein</keyword>
<dbReference type="Proteomes" id="UP000606463">
    <property type="component" value="Unassembled WGS sequence"/>
</dbReference>
<dbReference type="InterPro" id="IPR036188">
    <property type="entry name" value="FAD/NAD-bd_sf"/>
</dbReference>
<evidence type="ECO:0000256" key="7">
    <source>
        <dbReference type="ARBA" id="ARBA00022827"/>
    </source>
</evidence>
<evidence type="ECO:0000313" key="16">
    <source>
        <dbReference type="EMBL" id="HIP97855.1"/>
    </source>
</evidence>
<feature type="binding site" evidence="13">
    <location>
        <begin position="383"/>
        <end position="384"/>
    </location>
    <ligand>
        <name>FAD</name>
        <dbReference type="ChEBI" id="CHEBI:57692"/>
    </ligand>
</feature>
<dbReference type="Gene3D" id="3.90.700.10">
    <property type="entry name" value="Succinate dehydrogenase/fumarate reductase flavoprotein, catalytic domain"/>
    <property type="match status" value="1"/>
</dbReference>
<comment type="similarity">
    <text evidence="3">Belongs to the FAD-dependent oxidoreductase 2 family. FRD/SDH subfamily.</text>
</comment>
<dbReference type="GO" id="GO:0050660">
    <property type="term" value="F:flavin adenine dinucleotide binding"/>
    <property type="evidence" value="ECO:0007669"/>
    <property type="project" value="InterPro"/>
</dbReference>
<feature type="binding site" evidence="13">
    <location>
        <position position="244"/>
    </location>
    <ligand>
        <name>substrate</name>
    </ligand>
</feature>
<evidence type="ECO:0000256" key="12">
    <source>
        <dbReference type="PIRSR" id="PIRSR000171-1"/>
    </source>
</evidence>
<evidence type="ECO:0000259" key="15">
    <source>
        <dbReference type="Pfam" id="PF02910"/>
    </source>
</evidence>
<feature type="active site" description="Proton acceptor" evidence="12">
    <location>
        <position position="276"/>
    </location>
</feature>
<dbReference type="GO" id="GO:0022900">
    <property type="term" value="P:electron transport chain"/>
    <property type="evidence" value="ECO:0007669"/>
    <property type="project" value="InterPro"/>
</dbReference>
<proteinExistence type="inferred from homology"/>
<dbReference type="Gene3D" id="1.20.58.100">
    <property type="entry name" value="Fumarate reductase/succinate dehydrogenase flavoprotein-like, C-terminal domain"/>
    <property type="match status" value="1"/>
</dbReference>
<evidence type="ECO:0000256" key="5">
    <source>
        <dbReference type="ARBA" id="ARBA00022448"/>
    </source>
</evidence>
<feature type="domain" description="FAD-dependent oxidoreductase 2 FAD-binding" evidence="14">
    <location>
        <begin position="5"/>
        <end position="384"/>
    </location>
</feature>
<dbReference type="InterPro" id="IPR037099">
    <property type="entry name" value="Fum_R/Succ_DH_flav-like_C_sf"/>
</dbReference>
<dbReference type="InterPro" id="IPR003952">
    <property type="entry name" value="FRD_SDH_FAD_BS"/>
</dbReference>
<feature type="binding site" evidence="13">
    <location>
        <begin position="34"/>
        <end position="49"/>
    </location>
    <ligand>
        <name>FAD</name>
        <dbReference type="ChEBI" id="CHEBI:57692"/>
    </ligand>
</feature>
<feature type="binding site" evidence="13">
    <location>
        <position position="232"/>
    </location>
    <ligand>
        <name>substrate</name>
    </ligand>
</feature>
<dbReference type="Gene3D" id="4.10.80.40">
    <property type="entry name" value="succinate dehydrogenase protein domain"/>
    <property type="match status" value="1"/>
</dbReference>
<dbReference type="InterPro" id="IPR027477">
    <property type="entry name" value="Succ_DH/fumarate_Rdtase_cat_sf"/>
</dbReference>
<evidence type="ECO:0000256" key="4">
    <source>
        <dbReference type="ARBA" id="ARBA00012792"/>
    </source>
</evidence>
<dbReference type="GO" id="GO:0009055">
    <property type="term" value="F:electron transfer activity"/>
    <property type="evidence" value="ECO:0007669"/>
    <property type="project" value="TreeGrafter"/>
</dbReference>
<feature type="binding site" evidence="13">
    <location>
        <position position="211"/>
    </location>
    <ligand>
        <name>FAD</name>
        <dbReference type="ChEBI" id="CHEBI:57692"/>
    </ligand>
</feature>
<name>A0A9D1CEG8_AQUAO</name>
<dbReference type="InterPro" id="IPR014006">
    <property type="entry name" value="Succ_Dhase_FrdA_Gneg"/>
</dbReference>
<dbReference type="NCBIfam" id="TIGR01812">
    <property type="entry name" value="sdhA_frdA_Gneg"/>
    <property type="match status" value="1"/>
</dbReference>
<keyword evidence="10" id="KW-0472">Membrane</keyword>
<evidence type="ECO:0000313" key="17">
    <source>
        <dbReference type="Proteomes" id="UP000606463"/>
    </source>
</evidence>
<dbReference type="EC" id="1.3.5.1" evidence="4"/>
<protein>
    <recommendedName>
        <fullName evidence="4">succinate dehydrogenase</fullName>
        <ecNumber evidence="4">1.3.5.1</ecNumber>
    </recommendedName>
</protein>
<evidence type="ECO:0000256" key="8">
    <source>
        <dbReference type="ARBA" id="ARBA00022982"/>
    </source>
</evidence>
<keyword evidence="8" id="KW-0249">Electron transport</keyword>
<evidence type="ECO:0000256" key="3">
    <source>
        <dbReference type="ARBA" id="ARBA00008040"/>
    </source>
</evidence>
<dbReference type="AlphaFoldDB" id="A0A9D1CEG8"/>
<dbReference type="PRINTS" id="PR00368">
    <property type="entry name" value="FADPNR"/>
</dbReference>
<comment type="cofactor">
    <cofactor evidence="1 13">
        <name>FAD</name>
        <dbReference type="ChEBI" id="CHEBI:57692"/>
    </cofactor>
</comment>
<dbReference type="SUPFAM" id="SSF51905">
    <property type="entry name" value="FAD/NAD(P)-binding domain"/>
    <property type="match status" value="1"/>
</dbReference>
<dbReference type="EMBL" id="DQVE01000006">
    <property type="protein sequence ID" value="HIP97855.1"/>
    <property type="molecule type" value="Genomic_DNA"/>
</dbReference>
<dbReference type="GO" id="GO:0008177">
    <property type="term" value="F:succinate dehydrogenase (quinone) activity"/>
    <property type="evidence" value="ECO:0007669"/>
    <property type="project" value="UniProtKB-EC"/>
</dbReference>
<dbReference type="PIRSF" id="PIRSF000171">
    <property type="entry name" value="SDHA_APRA_LASPO"/>
    <property type="match status" value="1"/>
</dbReference>
<keyword evidence="9" id="KW-0560">Oxidoreductase</keyword>
<evidence type="ECO:0000256" key="10">
    <source>
        <dbReference type="ARBA" id="ARBA00023136"/>
    </source>
</evidence>